<keyword evidence="3" id="KW-1185">Reference proteome</keyword>
<reference evidence="2" key="2">
    <citation type="submission" date="2020-09" db="EMBL/GenBank/DDBJ databases">
        <authorList>
            <person name="Sun Q."/>
            <person name="Zhou Y."/>
        </authorList>
    </citation>
    <scope>NUCLEOTIDE SEQUENCE</scope>
    <source>
        <strain evidence="2">CGMCC 1.12187</strain>
    </source>
</reference>
<name>A0A917LXL0_9MICC</name>
<evidence type="ECO:0000313" key="2">
    <source>
        <dbReference type="EMBL" id="GGG65670.1"/>
    </source>
</evidence>
<accession>A0A917LXL0</accession>
<gene>
    <name evidence="2" type="ORF">GCM10011374_31950</name>
</gene>
<protein>
    <submittedName>
        <fullName evidence="2">Uncharacterized protein</fullName>
    </submittedName>
</protein>
<feature type="region of interest" description="Disordered" evidence="1">
    <location>
        <begin position="1"/>
        <end position="24"/>
    </location>
</feature>
<sequence>MTITSLHAEWAPPGAEEAVSGAGQLSRLSRPDLRVPGVPGLLPINPPEAGEAGRCHGKR</sequence>
<comment type="caution">
    <text evidence="2">The sequence shown here is derived from an EMBL/GenBank/DDBJ whole genome shotgun (WGS) entry which is preliminary data.</text>
</comment>
<dbReference type="AlphaFoldDB" id="A0A917LXL0"/>
<evidence type="ECO:0000313" key="3">
    <source>
        <dbReference type="Proteomes" id="UP000638848"/>
    </source>
</evidence>
<dbReference type="Proteomes" id="UP000638848">
    <property type="component" value="Unassembled WGS sequence"/>
</dbReference>
<dbReference type="EMBL" id="BMEQ01000022">
    <property type="protein sequence ID" value="GGG65670.1"/>
    <property type="molecule type" value="Genomic_DNA"/>
</dbReference>
<reference evidence="2" key="1">
    <citation type="journal article" date="2014" name="Int. J. Syst. Evol. Microbiol.">
        <title>Complete genome sequence of Corynebacterium casei LMG S-19264T (=DSM 44701T), isolated from a smear-ripened cheese.</title>
        <authorList>
            <consortium name="US DOE Joint Genome Institute (JGI-PGF)"/>
            <person name="Walter F."/>
            <person name="Albersmeier A."/>
            <person name="Kalinowski J."/>
            <person name="Ruckert C."/>
        </authorList>
    </citation>
    <scope>NUCLEOTIDE SEQUENCE</scope>
    <source>
        <strain evidence="2">CGMCC 1.12187</strain>
    </source>
</reference>
<evidence type="ECO:0000256" key="1">
    <source>
        <dbReference type="SAM" id="MobiDB-lite"/>
    </source>
</evidence>
<proteinExistence type="predicted"/>
<organism evidence="2 3">
    <name type="scientific">Kocuria dechangensis</name>
    <dbReference type="NCBI Taxonomy" id="1176249"/>
    <lineage>
        <taxon>Bacteria</taxon>
        <taxon>Bacillati</taxon>
        <taxon>Actinomycetota</taxon>
        <taxon>Actinomycetes</taxon>
        <taxon>Micrococcales</taxon>
        <taxon>Micrococcaceae</taxon>
        <taxon>Kocuria</taxon>
    </lineage>
</organism>
<feature type="region of interest" description="Disordered" evidence="1">
    <location>
        <begin position="38"/>
        <end position="59"/>
    </location>
</feature>